<protein>
    <submittedName>
        <fullName evidence="2">Uncharacterized protein</fullName>
    </submittedName>
</protein>
<evidence type="ECO:0000313" key="3">
    <source>
        <dbReference type="Proteomes" id="UP000298663"/>
    </source>
</evidence>
<sequence>MACENAHFDTPFLHKGAPKKPNFAVSDRVSATKSRDHERHAPKFQFRSSIRLNYLASRSINGLLSSIPKTVHSSPHNHPTNVP</sequence>
<gene>
    <name evidence="2" type="ORF">L596_028568</name>
</gene>
<feature type="region of interest" description="Disordered" evidence="1">
    <location>
        <begin position="1"/>
        <end position="42"/>
    </location>
</feature>
<dbReference type="EMBL" id="AZBU02000011">
    <property type="protein sequence ID" value="TKR61463.1"/>
    <property type="molecule type" value="Genomic_DNA"/>
</dbReference>
<reference evidence="2 3" key="1">
    <citation type="journal article" date="2015" name="Genome Biol.">
        <title>Comparative genomics of Steinernema reveals deeply conserved gene regulatory networks.</title>
        <authorList>
            <person name="Dillman A.R."/>
            <person name="Macchietto M."/>
            <person name="Porter C.F."/>
            <person name="Rogers A."/>
            <person name="Williams B."/>
            <person name="Antoshechkin I."/>
            <person name="Lee M.M."/>
            <person name="Goodwin Z."/>
            <person name="Lu X."/>
            <person name="Lewis E.E."/>
            <person name="Goodrich-Blair H."/>
            <person name="Stock S.P."/>
            <person name="Adams B.J."/>
            <person name="Sternberg P.W."/>
            <person name="Mortazavi A."/>
        </authorList>
    </citation>
    <scope>NUCLEOTIDE SEQUENCE [LARGE SCALE GENOMIC DNA]</scope>
    <source>
        <strain evidence="2 3">ALL</strain>
    </source>
</reference>
<proteinExistence type="predicted"/>
<dbReference type="AlphaFoldDB" id="A0A4U5LZR8"/>
<comment type="caution">
    <text evidence="2">The sequence shown here is derived from an EMBL/GenBank/DDBJ whole genome shotgun (WGS) entry which is preliminary data.</text>
</comment>
<organism evidence="2 3">
    <name type="scientific">Steinernema carpocapsae</name>
    <name type="common">Entomopathogenic nematode</name>
    <dbReference type="NCBI Taxonomy" id="34508"/>
    <lineage>
        <taxon>Eukaryota</taxon>
        <taxon>Metazoa</taxon>
        <taxon>Ecdysozoa</taxon>
        <taxon>Nematoda</taxon>
        <taxon>Chromadorea</taxon>
        <taxon>Rhabditida</taxon>
        <taxon>Tylenchina</taxon>
        <taxon>Panagrolaimomorpha</taxon>
        <taxon>Strongyloidoidea</taxon>
        <taxon>Steinernematidae</taxon>
        <taxon>Steinernema</taxon>
    </lineage>
</organism>
<reference evidence="2 3" key="2">
    <citation type="journal article" date="2019" name="G3 (Bethesda)">
        <title>Hybrid Assembly of the Genome of the Entomopathogenic Nematode Steinernema carpocapsae Identifies the X-Chromosome.</title>
        <authorList>
            <person name="Serra L."/>
            <person name="Macchietto M."/>
            <person name="Macias-Munoz A."/>
            <person name="McGill C.J."/>
            <person name="Rodriguez I.M."/>
            <person name="Rodriguez B."/>
            <person name="Murad R."/>
            <person name="Mortazavi A."/>
        </authorList>
    </citation>
    <scope>NUCLEOTIDE SEQUENCE [LARGE SCALE GENOMIC DNA]</scope>
    <source>
        <strain evidence="2 3">ALL</strain>
    </source>
</reference>
<accession>A0A4U5LZR8</accession>
<evidence type="ECO:0000256" key="1">
    <source>
        <dbReference type="SAM" id="MobiDB-lite"/>
    </source>
</evidence>
<evidence type="ECO:0000313" key="2">
    <source>
        <dbReference type="EMBL" id="TKR61463.1"/>
    </source>
</evidence>
<keyword evidence="3" id="KW-1185">Reference proteome</keyword>
<dbReference type="Proteomes" id="UP000298663">
    <property type="component" value="Unassembled WGS sequence"/>
</dbReference>
<name>A0A4U5LZR8_STECR</name>